<evidence type="ECO:0000259" key="14">
    <source>
        <dbReference type="PROSITE" id="PS51384"/>
    </source>
</evidence>
<dbReference type="PRINTS" id="PR00409">
    <property type="entry name" value="PHDIOXRDTASE"/>
</dbReference>
<protein>
    <submittedName>
        <fullName evidence="15">Putative ferric reductase</fullName>
    </submittedName>
</protein>
<proteinExistence type="predicted"/>
<reference evidence="15" key="2">
    <citation type="submission" date="2019-08" db="EMBL/GenBank/DDBJ databases">
        <title>Investigation of anaerobic lignin degradation for improved lignocellulosic biofuels.</title>
        <authorList>
            <person name="Deangelis K.PhD."/>
        </authorList>
    </citation>
    <scope>NUCLEOTIDE SEQUENCE [LARGE SCALE GENOMIC DNA]</scope>
    <source>
        <strain evidence="15">128R</strain>
    </source>
</reference>
<evidence type="ECO:0000256" key="1">
    <source>
        <dbReference type="ARBA" id="ARBA00001974"/>
    </source>
</evidence>
<keyword evidence="8 13" id="KW-1133">Transmembrane helix</keyword>
<comment type="subcellular location">
    <subcellularLocation>
        <location evidence="2">Membrane</location>
        <topology evidence="2">Multi-pass membrane protein</topology>
    </subcellularLocation>
</comment>
<evidence type="ECO:0000256" key="13">
    <source>
        <dbReference type="SAM" id="Phobius"/>
    </source>
</evidence>
<gene>
    <name evidence="15" type="ORF">FHU10_0274</name>
</gene>
<dbReference type="Pfam" id="PF01794">
    <property type="entry name" value="Ferric_reduct"/>
    <property type="match status" value="1"/>
</dbReference>
<keyword evidence="6" id="KW-0479">Metal-binding</keyword>
<keyword evidence="12 13" id="KW-0472">Membrane</keyword>
<keyword evidence="7" id="KW-0274">FAD</keyword>
<evidence type="ECO:0000256" key="7">
    <source>
        <dbReference type="ARBA" id="ARBA00022827"/>
    </source>
</evidence>
<dbReference type="InterPro" id="IPR013130">
    <property type="entry name" value="Fe3_Rdtase_TM_dom"/>
</dbReference>
<comment type="caution">
    <text evidence="15">The sequence shown here is derived from an EMBL/GenBank/DDBJ whole genome shotgun (WGS) entry which is preliminary data.</text>
</comment>
<evidence type="ECO:0000256" key="11">
    <source>
        <dbReference type="ARBA" id="ARBA00023014"/>
    </source>
</evidence>
<keyword evidence="5" id="KW-0001">2Fe-2S</keyword>
<keyword evidence="10" id="KW-0408">Iron</keyword>
<feature type="transmembrane region" description="Helical" evidence="13">
    <location>
        <begin position="172"/>
        <end position="191"/>
    </location>
</feature>
<feature type="transmembrane region" description="Helical" evidence="13">
    <location>
        <begin position="7"/>
        <end position="27"/>
    </location>
</feature>
<feature type="transmembrane region" description="Helical" evidence="13">
    <location>
        <begin position="77"/>
        <end position="97"/>
    </location>
</feature>
<evidence type="ECO:0000256" key="9">
    <source>
        <dbReference type="ARBA" id="ARBA00023002"/>
    </source>
</evidence>
<dbReference type="Gene3D" id="3.40.50.80">
    <property type="entry name" value="Nucleotide-binding domain of ferredoxin-NADP reductase (FNR) module"/>
    <property type="match status" value="1"/>
</dbReference>
<dbReference type="Pfam" id="PF08022">
    <property type="entry name" value="FAD_binding_8"/>
    <property type="match status" value="1"/>
</dbReference>
<dbReference type="PROSITE" id="PS51384">
    <property type="entry name" value="FAD_FR"/>
    <property type="match status" value="1"/>
</dbReference>
<dbReference type="InterPro" id="IPR039261">
    <property type="entry name" value="FNR_nucleotide-bd"/>
</dbReference>
<dbReference type="GO" id="GO:0050660">
    <property type="term" value="F:flavin adenine dinucleotide binding"/>
    <property type="evidence" value="ECO:0007669"/>
    <property type="project" value="TreeGrafter"/>
</dbReference>
<organism evidence="15">
    <name type="scientific">Serratia fonticola</name>
    <dbReference type="NCBI Taxonomy" id="47917"/>
    <lineage>
        <taxon>Bacteria</taxon>
        <taxon>Pseudomonadati</taxon>
        <taxon>Pseudomonadota</taxon>
        <taxon>Gammaproteobacteria</taxon>
        <taxon>Enterobacterales</taxon>
        <taxon>Yersiniaceae</taxon>
        <taxon>Serratia</taxon>
    </lineage>
</organism>
<dbReference type="GO" id="GO:0016491">
    <property type="term" value="F:oxidoreductase activity"/>
    <property type="evidence" value="ECO:0007669"/>
    <property type="project" value="UniProtKB-KW"/>
</dbReference>
<dbReference type="InterPro" id="IPR017927">
    <property type="entry name" value="FAD-bd_FR_type"/>
</dbReference>
<sequence>MKKSRLLGIGIFLLAVVIYLIPQWGILQTPQESWWPWRREFILLSGMLAWLFMSLAMVLSLRLPAMESVTGGLDKSFILHKWAGIITLVAGSMHWLMEIVPKWMAKQGWITPPLRARERLAQSTPEWPMELASIGLSIAEWATYILIALCIISLIQKIPYRFFRYIHKIFPAIYLAITFHVLTVLAKTTWWSTPSSWIIVIVALIGSIAALISLFQRIGKKHKVSAIVSHVERHDDLIDIILQTDKPFHYHSGQFAFVHFDRFPEPHPYTIASSPDDPFTLRFVIKALGDDTRRLVDTLSSGEKAEVEGPYGCFDFERTVDRQIWVAGGIGVTPFLSRLTALAQRGGTKRPIDFWYCGRNEAPSELSALCQKAKVQLHTVNTCHQGRLDSAPLAQVMQPSEKVGVWFCGPAAFGRLLHDDLKGKYAEFQSDNFSLR</sequence>
<dbReference type="GO" id="GO:0016020">
    <property type="term" value="C:membrane"/>
    <property type="evidence" value="ECO:0007669"/>
    <property type="project" value="UniProtKB-SubCell"/>
</dbReference>
<dbReference type="SUPFAM" id="SSF63380">
    <property type="entry name" value="Riboflavin synthase domain-like"/>
    <property type="match status" value="1"/>
</dbReference>
<keyword evidence="11" id="KW-0411">Iron-sulfur</keyword>
<dbReference type="GO" id="GO:0051537">
    <property type="term" value="F:2 iron, 2 sulfur cluster binding"/>
    <property type="evidence" value="ECO:0007669"/>
    <property type="project" value="UniProtKB-KW"/>
</dbReference>
<evidence type="ECO:0000313" key="15">
    <source>
        <dbReference type="EMBL" id="TVZ67875.1"/>
    </source>
</evidence>
<dbReference type="SUPFAM" id="SSF52343">
    <property type="entry name" value="Ferredoxin reductase-like, C-terminal NADP-linked domain"/>
    <property type="match status" value="1"/>
</dbReference>
<name>A0A542BME6_SERFO</name>
<dbReference type="OrthoDB" id="9801155at2"/>
<reference evidence="15" key="1">
    <citation type="submission" date="2019-06" db="EMBL/GenBank/DDBJ databases">
        <authorList>
            <person name="Deangelis K."/>
            <person name="Huntemann M."/>
            <person name="Clum A."/>
            <person name="Pillay M."/>
            <person name="Palaniappan K."/>
            <person name="Varghese N."/>
            <person name="Mikhailova N."/>
            <person name="Stamatis D."/>
            <person name="Reddy T."/>
            <person name="Daum C."/>
            <person name="Shapiro N."/>
            <person name="Ivanova N."/>
            <person name="Kyrpides N."/>
            <person name="Woyke T."/>
        </authorList>
    </citation>
    <scope>NUCLEOTIDE SEQUENCE [LARGE SCALE GENOMIC DNA]</scope>
    <source>
        <strain evidence="15">128R</strain>
    </source>
</reference>
<evidence type="ECO:0000256" key="5">
    <source>
        <dbReference type="ARBA" id="ARBA00022714"/>
    </source>
</evidence>
<dbReference type="InterPro" id="IPR013112">
    <property type="entry name" value="FAD-bd_8"/>
</dbReference>
<dbReference type="PANTHER" id="PTHR47354:SF8">
    <property type="entry name" value="1,2-PHENYLACETYL-COA EPOXIDASE, SUBUNIT E"/>
    <property type="match status" value="1"/>
</dbReference>
<keyword evidence="3" id="KW-0285">Flavoprotein</keyword>
<dbReference type="Gene3D" id="2.40.30.10">
    <property type="entry name" value="Translation factors"/>
    <property type="match status" value="1"/>
</dbReference>
<dbReference type="InterPro" id="IPR017938">
    <property type="entry name" value="Riboflavin_synthase-like_b-brl"/>
</dbReference>
<comment type="cofactor">
    <cofactor evidence="1">
        <name>FAD</name>
        <dbReference type="ChEBI" id="CHEBI:57692"/>
    </cofactor>
</comment>
<dbReference type="AlphaFoldDB" id="A0A542BME6"/>
<evidence type="ECO:0000256" key="6">
    <source>
        <dbReference type="ARBA" id="ARBA00022723"/>
    </source>
</evidence>
<keyword evidence="4 13" id="KW-0812">Transmembrane</keyword>
<evidence type="ECO:0000256" key="8">
    <source>
        <dbReference type="ARBA" id="ARBA00022989"/>
    </source>
</evidence>
<keyword evidence="9" id="KW-0560">Oxidoreductase</keyword>
<evidence type="ECO:0000256" key="10">
    <source>
        <dbReference type="ARBA" id="ARBA00023004"/>
    </source>
</evidence>
<dbReference type="PANTHER" id="PTHR47354">
    <property type="entry name" value="NADH OXIDOREDUCTASE HCR"/>
    <property type="match status" value="1"/>
</dbReference>
<evidence type="ECO:0000256" key="3">
    <source>
        <dbReference type="ARBA" id="ARBA00022630"/>
    </source>
</evidence>
<evidence type="ECO:0000256" key="12">
    <source>
        <dbReference type="ARBA" id="ARBA00023136"/>
    </source>
</evidence>
<feature type="transmembrane region" description="Helical" evidence="13">
    <location>
        <begin position="197"/>
        <end position="215"/>
    </location>
</feature>
<dbReference type="CDD" id="cd06198">
    <property type="entry name" value="FNR_like_3"/>
    <property type="match status" value="1"/>
</dbReference>
<feature type="domain" description="FAD-binding FR-type" evidence="14">
    <location>
        <begin position="221"/>
        <end position="317"/>
    </location>
</feature>
<evidence type="ECO:0000256" key="2">
    <source>
        <dbReference type="ARBA" id="ARBA00004141"/>
    </source>
</evidence>
<evidence type="ECO:0000256" key="4">
    <source>
        <dbReference type="ARBA" id="ARBA00022692"/>
    </source>
</evidence>
<dbReference type="GO" id="GO:0046872">
    <property type="term" value="F:metal ion binding"/>
    <property type="evidence" value="ECO:0007669"/>
    <property type="project" value="UniProtKB-KW"/>
</dbReference>
<feature type="transmembrane region" description="Helical" evidence="13">
    <location>
        <begin position="47"/>
        <end position="65"/>
    </location>
</feature>
<feature type="transmembrane region" description="Helical" evidence="13">
    <location>
        <begin position="141"/>
        <end position="160"/>
    </location>
</feature>
<accession>A0A542BME6</accession>
<dbReference type="EMBL" id="VISQ01000001">
    <property type="protein sequence ID" value="TVZ67875.1"/>
    <property type="molecule type" value="Genomic_DNA"/>
</dbReference>
<dbReference type="InterPro" id="IPR050415">
    <property type="entry name" value="MRET"/>
</dbReference>